<comment type="caution">
    <text evidence="2">The sequence shown here is derived from an EMBL/GenBank/DDBJ whole genome shotgun (WGS) entry which is preliminary data.</text>
</comment>
<evidence type="ECO:0000256" key="1">
    <source>
        <dbReference type="SAM" id="MobiDB-lite"/>
    </source>
</evidence>
<evidence type="ECO:0000313" key="3">
    <source>
        <dbReference type="Proteomes" id="UP001189429"/>
    </source>
</evidence>
<keyword evidence="3" id="KW-1185">Reference proteome</keyword>
<sequence>MKSLCYFFHHGLRPPSTAGTLQAKRDLTRKEMERRGGKHRTRGRRTRGRRIRGAEDQDGEDGEAAVTAGSPASADWARDTGEWPLAARSSDGTNSV</sequence>
<name>A0ABN9QD19_9DINO</name>
<organism evidence="2 3">
    <name type="scientific">Prorocentrum cordatum</name>
    <dbReference type="NCBI Taxonomy" id="2364126"/>
    <lineage>
        <taxon>Eukaryota</taxon>
        <taxon>Sar</taxon>
        <taxon>Alveolata</taxon>
        <taxon>Dinophyceae</taxon>
        <taxon>Prorocentrales</taxon>
        <taxon>Prorocentraceae</taxon>
        <taxon>Prorocentrum</taxon>
    </lineage>
</organism>
<reference evidence="2" key="1">
    <citation type="submission" date="2023-10" db="EMBL/GenBank/DDBJ databases">
        <authorList>
            <person name="Chen Y."/>
            <person name="Shah S."/>
            <person name="Dougan E. K."/>
            <person name="Thang M."/>
            <person name="Chan C."/>
        </authorList>
    </citation>
    <scope>NUCLEOTIDE SEQUENCE [LARGE SCALE GENOMIC DNA]</scope>
</reference>
<dbReference type="EMBL" id="CAUYUJ010002836">
    <property type="protein sequence ID" value="CAK0802594.1"/>
    <property type="molecule type" value="Genomic_DNA"/>
</dbReference>
<gene>
    <name evidence="2" type="ORF">PCOR1329_LOCUS10057</name>
</gene>
<feature type="region of interest" description="Disordered" evidence="1">
    <location>
        <begin position="11"/>
        <end position="96"/>
    </location>
</feature>
<proteinExistence type="predicted"/>
<protein>
    <submittedName>
        <fullName evidence="2">Uncharacterized protein</fullName>
    </submittedName>
</protein>
<feature type="compositionally biased region" description="Basic residues" evidence="1">
    <location>
        <begin position="36"/>
        <end position="51"/>
    </location>
</feature>
<accession>A0ABN9QD19</accession>
<feature type="compositionally biased region" description="Basic and acidic residues" evidence="1">
    <location>
        <begin position="23"/>
        <end position="35"/>
    </location>
</feature>
<evidence type="ECO:0000313" key="2">
    <source>
        <dbReference type="EMBL" id="CAK0802594.1"/>
    </source>
</evidence>
<dbReference type="Proteomes" id="UP001189429">
    <property type="component" value="Unassembled WGS sequence"/>
</dbReference>